<feature type="non-terminal residue" evidence="3">
    <location>
        <position position="1"/>
    </location>
</feature>
<evidence type="ECO:0000313" key="4">
    <source>
        <dbReference type="Proteomes" id="UP001233999"/>
    </source>
</evidence>
<evidence type="ECO:0000313" key="3">
    <source>
        <dbReference type="EMBL" id="KAJ9588719.1"/>
    </source>
</evidence>
<dbReference type="EMBL" id="JASPKZ010005313">
    <property type="protein sequence ID" value="KAJ9588719.1"/>
    <property type="molecule type" value="Genomic_DNA"/>
</dbReference>
<dbReference type="Proteomes" id="UP001233999">
    <property type="component" value="Unassembled WGS sequence"/>
</dbReference>
<feature type="non-terminal residue" evidence="3">
    <location>
        <position position="409"/>
    </location>
</feature>
<feature type="region of interest" description="Disordered" evidence="1">
    <location>
        <begin position="384"/>
        <end position="409"/>
    </location>
</feature>
<comment type="caution">
    <text evidence="3">The sequence shown here is derived from an EMBL/GenBank/DDBJ whole genome shotgun (WGS) entry which is preliminary data.</text>
</comment>
<accession>A0AAD8EG68</accession>
<dbReference type="SUPFAM" id="SSF82171">
    <property type="entry name" value="DPP6 N-terminal domain-like"/>
    <property type="match status" value="1"/>
</dbReference>
<keyword evidence="4" id="KW-1185">Reference proteome</keyword>
<dbReference type="Pfam" id="PF00930">
    <property type="entry name" value="DPPIV_N"/>
    <property type="match status" value="2"/>
</dbReference>
<name>A0AAD8EG68_DIPPU</name>
<dbReference type="GO" id="GO:0005886">
    <property type="term" value="C:plasma membrane"/>
    <property type="evidence" value="ECO:0007669"/>
    <property type="project" value="TreeGrafter"/>
</dbReference>
<feature type="domain" description="Dipeptidylpeptidase IV N-terminal" evidence="2">
    <location>
        <begin position="271"/>
        <end position="384"/>
    </location>
</feature>
<dbReference type="PANTHER" id="PTHR11731">
    <property type="entry name" value="PROTEASE FAMILY S9B,C DIPEPTIDYL-PEPTIDASE IV-RELATED"/>
    <property type="match status" value="1"/>
</dbReference>
<protein>
    <recommendedName>
        <fullName evidence="2">Dipeptidylpeptidase IV N-terminal domain-containing protein</fullName>
    </recommendedName>
</protein>
<sequence length="409" mass="46791">SCTITFLVCSEFAVISITMHVITFCIAKHVTIPTVRNEFLILREEEKSSYLAVSDGGLQCAENRFSRPQDHCADRMFFASSKILAPLVLESSTFWASGMFVYRRRFELNLGDSDGESHPFLQHVVWAPKGSALAFVYRNDIYYKESALSPNVHRLTNSGRPGVVFNGVPDWMYEEEILKSPSALWFSPDAHYILYASFNDTLVGELKYPWYGRIQERLRYPQIRMLRYPKVGTRNPTATLWAVDLNRPSQELTPVDLKPPLLLKGTWSDPTWRQDAERDGWVEVYDAPLFNSEGSHYLIRLPVLEGDHGYYKHVCHIDVTNRRNTALTQGRFEVTQILAWDEDNHYIYFVAAPENKPGERHLYRTGDLNISSPDSREMDCLTCPPLEPSQSPPHHGLESPHSTVISGDM</sequence>
<dbReference type="InterPro" id="IPR050278">
    <property type="entry name" value="Serine_Prot_S9B/DPPIV"/>
</dbReference>
<evidence type="ECO:0000259" key="2">
    <source>
        <dbReference type="Pfam" id="PF00930"/>
    </source>
</evidence>
<feature type="compositionally biased region" description="Polar residues" evidence="1">
    <location>
        <begin position="400"/>
        <end position="409"/>
    </location>
</feature>
<feature type="domain" description="Dipeptidylpeptidase IV N-terminal" evidence="2">
    <location>
        <begin position="118"/>
        <end position="269"/>
    </location>
</feature>
<gene>
    <name evidence="3" type="ORF">L9F63_017987</name>
</gene>
<evidence type="ECO:0000256" key="1">
    <source>
        <dbReference type="SAM" id="MobiDB-lite"/>
    </source>
</evidence>
<proteinExistence type="predicted"/>
<reference evidence="3" key="1">
    <citation type="journal article" date="2023" name="IScience">
        <title>Live-bearing cockroach genome reveals convergent evolutionary mechanisms linked to viviparity in insects and beyond.</title>
        <authorList>
            <person name="Fouks B."/>
            <person name="Harrison M.C."/>
            <person name="Mikhailova A.A."/>
            <person name="Marchal E."/>
            <person name="English S."/>
            <person name="Carruthers M."/>
            <person name="Jennings E.C."/>
            <person name="Chiamaka E.L."/>
            <person name="Frigard R.A."/>
            <person name="Pippel M."/>
            <person name="Attardo G.M."/>
            <person name="Benoit J.B."/>
            <person name="Bornberg-Bauer E."/>
            <person name="Tobe S.S."/>
        </authorList>
    </citation>
    <scope>NUCLEOTIDE SEQUENCE</scope>
    <source>
        <strain evidence="3">Stay&amp;Tobe</strain>
    </source>
</reference>
<dbReference type="GO" id="GO:0006508">
    <property type="term" value="P:proteolysis"/>
    <property type="evidence" value="ECO:0007669"/>
    <property type="project" value="InterPro"/>
</dbReference>
<reference evidence="3" key="2">
    <citation type="submission" date="2023-05" db="EMBL/GenBank/DDBJ databases">
        <authorList>
            <person name="Fouks B."/>
        </authorList>
    </citation>
    <scope>NUCLEOTIDE SEQUENCE</scope>
    <source>
        <strain evidence="3">Stay&amp;Tobe</strain>
        <tissue evidence="3">Testes</tissue>
    </source>
</reference>
<organism evidence="3 4">
    <name type="scientific">Diploptera punctata</name>
    <name type="common">Pacific beetle cockroach</name>
    <dbReference type="NCBI Taxonomy" id="6984"/>
    <lineage>
        <taxon>Eukaryota</taxon>
        <taxon>Metazoa</taxon>
        <taxon>Ecdysozoa</taxon>
        <taxon>Arthropoda</taxon>
        <taxon>Hexapoda</taxon>
        <taxon>Insecta</taxon>
        <taxon>Pterygota</taxon>
        <taxon>Neoptera</taxon>
        <taxon>Polyneoptera</taxon>
        <taxon>Dictyoptera</taxon>
        <taxon>Blattodea</taxon>
        <taxon>Blaberoidea</taxon>
        <taxon>Blaberidae</taxon>
        <taxon>Diplopterinae</taxon>
        <taxon>Diploptera</taxon>
    </lineage>
</organism>
<dbReference type="AlphaFoldDB" id="A0AAD8EG68"/>
<dbReference type="InterPro" id="IPR002469">
    <property type="entry name" value="Peptidase_S9B_N"/>
</dbReference>
<dbReference type="PANTHER" id="PTHR11731:SF135">
    <property type="entry name" value="INACTIVE DIPEPTIDYL PEPTIDASE 10-LIKE PROTEIN"/>
    <property type="match status" value="1"/>
</dbReference>
<dbReference type="Gene3D" id="2.140.10.30">
    <property type="entry name" value="Dipeptidylpeptidase IV, N-terminal domain"/>
    <property type="match status" value="2"/>
</dbReference>